<dbReference type="AlphaFoldDB" id="A0A380KSB9"/>
<dbReference type="Gene3D" id="3.90.1380.10">
    <property type="entry name" value="Threonine synthase, N-terminal domain"/>
    <property type="match status" value="1"/>
</dbReference>
<evidence type="ECO:0000259" key="7">
    <source>
        <dbReference type="Pfam" id="PF14821"/>
    </source>
</evidence>
<evidence type="ECO:0000256" key="4">
    <source>
        <dbReference type="NCBIfam" id="TIGR00260"/>
    </source>
</evidence>
<dbReference type="PANTHER" id="PTHR43515:SF1">
    <property type="entry name" value="THREONINE SYNTHASE-LIKE 1"/>
    <property type="match status" value="1"/>
</dbReference>
<evidence type="ECO:0000256" key="2">
    <source>
        <dbReference type="ARBA" id="ARBA00005517"/>
    </source>
</evidence>
<dbReference type="InterPro" id="IPR029144">
    <property type="entry name" value="Thr_synth_N"/>
</dbReference>
<feature type="domain" description="Threonine synthase N-terminal" evidence="7">
    <location>
        <begin position="5"/>
        <end position="80"/>
    </location>
</feature>
<protein>
    <recommendedName>
        <fullName evidence="4">Threonine synthase</fullName>
        <ecNumber evidence="4">4.2.3.1</ecNumber>
    </recommendedName>
</protein>
<dbReference type="CDD" id="cd01560">
    <property type="entry name" value="Thr-synth_2"/>
    <property type="match status" value="1"/>
</dbReference>
<gene>
    <name evidence="8" type="primary">thrC</name>
    <name evidence="8" type="ORF">NCTC12092_02043</name>
</gene>
<feature type="modified residue" description="N6-(pyridoxal phosphate)lysine" evidence="5">
    <location>
        <position position="112"/>
    </location>
</feature>
<dbReference type="Pfam" id="PF00291">
    <property type="entry name" value="PALP"/>
    <property type="match status" value="1"/>
</dbReference>
<dbReference type="Proteomes" id="UP000254461">
    <property type="component" value="Unassembled WGS sequence"/>
</dbReference>
<sequence>MPMMYQSTRNAANKVTASQAILSGLADDGGLFTPTSMPVLDLDFEELKTKSYQEVAKLILSAFFDDYTEAELDACISSAYDDKFDTAVIAPLATLKDYHNLELFHGSTIAFKDMALSILPYLLTTAAKKQGVERKIAILTATSGDTGKAAMAGFADVPGTDIIVFYPKSGVSRIQELQMITQAGHNTHVVAIEGNFDDAQTEVKRLFNDPDLRERLAAQQIQLSSANSMNIGRLIPQVVYYIYAYAQLVRHQRLEARETINIVVPTGNFGNLLAAYYAKEIGLPVAKFICASNENNVLTDFFASGRYDKKRPFKVTTSPSMDILVSSNLERLVFHLLGNDAQKTAVLMKSLAETGQYQLADADQSILDLFAAGFATEQETAKEIKTIFESDHYVLDPHTAVASAVYRAYREQLGDSRPTIVASTASPYKFPRVVVEAISGQQVASDFEALEQLADISGVVVPQAVNGLQEAPIRHSLLVTVADMQQAVEAYLEV</sequence>
<comment type="similarity">
    <text evidence="2">Belongs to the threonine synthase family.</text>
</comment>
<dbReference type="NCBIfam" id="TIGR00260">
    <property type="entry name" value="thrC"/>
    <property type="match status" value="1"/>
</dbReference>
<dbReference type="InterPro" id="IPR036052">
    <property type="entry name" value="TrpB-like_PALP_sf"/>
</dbReference>
<dbReference type="EC" id="4.2.3.1" evidence="4"/>
<reference evidence="8 9" key="1">
    <citation type="submission" date="2018-06" db="EMBL/GenBank/DDBJ databases">
        <authorList>
            <consortium name="Pathogen Informatics"/>
            <person name="Doyle S."/>
        </authorList>
    </citation>
    <scope>NUCLEOTIDE SEQUENCE [LARGE SCALE GENOMIC DNA]</scope>
    <source>
        <strain evidence="8 9">NCTC12092</strain>
    </source>
</reference>
<dbReference type="GO" id="GO:0009088">
    <property type="term" value="P:threonine biosynthetic process"/>
    <property type="evidence" value="ECO:0007669"/>
    <property type="project" value="UniProtKB-UniRule"/>
</dbReference>
<proteinExistence type="inferred from homology"/>
<dbReference type="SUPFAM" id="SSF53686">
    <property type="entry name" value="Tryptophan synthase beta subunit-like PLP-dependent enzymes"/>
    <property type="match status" value="1"/>
</dbReference>
<dbReference type="GO" id="GO:0004795">
    <property type="term" value="F:threonine synthase activity"/>
    <property type="evidence" value="ECO:0007669"/>
    <property type="project" value="UniProtKB-UniRule"/>
</dbReference>
<dbReference type="Pfam" id="PF14821">
    <property type="entry name" value="Thr_synth_N"/>
    <property type="match status" value="1"/>
</dbReference>
<dbReference type="PANTHER" id="PTHR43515">
    <property type="entry name" value="THREONINE SYNTHASE-LIKE 1"/>
    <property type="match status" value="1"/>
</dbReference>
<dbReference type="EMBL" id="UHFF01000003">
    <property type="protein sequence ID" value="SUN69766.1"/>
    <property type="molecule type" value="Genomic_DNA"/>
</dbReference>
<accession>A0A380KSB9</accession>
<dbReference type="Gene3D" id="3.40.50.1100">
    <property type="match status" value="2"/>
</dbReference>
<dbReference type="InterPro" id="IPR037158">
    <property type="entry name" value="Thr_synth_N_sf"/>
</dbReference>
<dbReference type="RefSeq" id="WP_115251533.1">
    <property type="nucleotide sequence ID" value="NZ_UHFF01000003.1"/>
</dbReference>
<evidence type="ECO:0000256" key="1">
    <source>
        <dbReference type="ARBA" id="ARBA00001933"/>
    </source>
</evidence>
<dbReference type="InterPro" id="IPR004450">
    <property type="entry name" value="Thr_synthase-like"/>
</dbReference>
<dbReference type="InterPro" id="IPR001926">
    <property type="entry name" value="TrpB-like_PALP"/>
</dbReference>
<evidence type="ECO:0000256" key="5">
    <source>
        <dbReference type="PIRSR" id="PIRSR604450-51"/>
    </source>
</evidence>
<evidence type="ECO:0000313" key="8">
    <source>
        <dbReference type="EMBL" id="SUN69766.1"/>
    </source>
</evidence>
<keyword evidence="3 5" id="KW-0663">Pyridoxal phosphate</keyword>
<comment type="cofactor">
    <cofactor evidence="1 5">
        <name>pyridoxal 5'-phosphate</name>
        <dbReference type="ChEBI" id="CHEBI:597326"/>
    </cofactor>
</comment>
<keyword evidence="8" id="KW-0456">Lyase</keyword>
<organism evidence="8 9">
    <name type="scientific">Streptococcus equi subsp. equi</name>
    <dbReference type="NCBI Taxonomy" id="148942"/>
    <lineage>
        <taxon>Bacteria</taxon>
        <taxon>Bacillati</taxon>
        <taxon>Bacillota</taxon>
        <taxon>Bacilli</taxon>
        <taxon>Lactobacillales</taxon>
        <taxon>Streptococcaceae</taxon>
        <taxon>Streptococcus</taxon>
    </lineage>
</organism>
<feature type="domain" description="Tryptophan synthase beta chain-like PALP" evidence="6">
    <location>
        <begin position="101"/>
        <end position="417"/>
    </location>
</feature>
<evidence type="ECO:0000259" key="6">
    <source>
        <dbReference type="Pfam" id="PF00291"/>
    </source>
</evidence>
<evidence type="ECO:0000313" key="9">
    <source>
        <dbReference type="Proteomes" id="UP000254461"/>
    </source>
</evidence>
<evidence type="ECO:0000256" key="3">
    <source>
        <dbReference type="ARBA" id="ARBA00022898"/>
    </source>
</evidence>
<name>A0A380KSB9_9STRE</name>
<dbReference type="GO" id="GO:0005737">
    <property type="term" value="C:cytoplasm"/>
    <property type="evidence" value="ECO:0007669"/>
    <property type="project" value="TreeGrafter"/>
</dbReference>